<feature type="compositionally biased region" description="Basic and acidic residues" evidence="1">
    <location>
        <begin position="29"/>
        <end position="39"/>
    </location>
</feature>
<feature type="region of interest" description="Disordered" evidence="1">
    <location>
        <begin position="25"/>
        <end position="65"/>
    </location>
</feature>
<dbReference type="EMBL" id="FNWT01000003">
    <property type="protein sequence ID" value="SEH48305.1"/>
    <property type="molecule type" value="Genomic_DNA"/>
</dbReference>
<feature type="compositionally biased region" description="Low complexity" evidence="1">
    <location>
        <begin position="283"/>
        <end position="319"/>
    </location>
</feature>
<evidence type="ECO:0000313" key="4">
    <source>
        <dbReference type="Proteomes" id="UP000199135"/>
    </source>
</evidence>
<dbReference type="RefSeq" id="WP_078687295.1">
    <property type="nucleotide sequence ID" value="NZ_FNWT01000003.1"/>
</dbReference>
<keyword evidence="2" id="KW-0472">Membrane</keyword>
<evidence type="ECO:0000256" key="2">
    <source>
        <dbReference type="SAM" id="Phobius"/>
    </source>
</evidence>
<protein>
    <submittedName>
        <fullName evidence="3">Uncharacterized protein</fullName>
    </submittedName>
</protein>
<dbReference type="Proteomes" id="UP000199135">
    <property type="component" value="Unassembled WGS sequence"/>
</dbReference>
<keyword evidence="4" id="KW-1185">Reference proteome</keyword>
<organism evidence="3 4">
    <name type="scientific">Parafannyhessea umbonata</name>
    <dbReference type="NCBI Taxonomy" id="604330"/>
    <lineage>
        <taxon>Bacteria</taxon>
        <taxon>Bacillati</taxon>
        <taxon>Actinomycetota</taxon>
        <taxon>Coriobacteriia</taxon>
        <taxon>Coriobacteriales</taxon>
        <taxon>Atopobiaceae</taxon>
        <taxon>Parafannyhessea</taxon>
    </lineage>
</organism>
<keyword evidence="2" id="KW-0812">Transmembrane</keyword>
<evidence type="ECO:0000313" key="3">
    <source>
        <dbReference type="EMBL" id="SEH48305.1"/>
    </source>
</evidence>
<feature type="region of interest" description="Disordered" evidence="1">
    <location>
        <begin position="264"/>
        <end position="319"/>
    </location>
</feature>
<keyword evidence="2" id="KW-1133">Transmembrane helix</keyword>
<proteinExistence type="predicted"/>
<name>A0A1H6IPM4_9ACTN</name>
<reference evidence="3 4" key="1">
    <citation type="submission" date="2016-10" db="EMBL/GenBank/DDBJ databases">
        <authorList>
            <person name="Varghese N."/>
            <person name="Submissions S."/>
        </authorList>
    </citation>
    <scope>NUCLEOTIDE SEQUENCE [LARGE SCALE GENOMIC DNA]</scope>
    <source>
        <strain evidence="3 4">WCP15</strain>
    </source>
</reference>
<gene>
    <name evidence="3" type="ORF">SAMN05216447_103121</name>
</gene>
<accession>A0A1H6IPM4</accession>
<evidence type="ECO:0000256" key="1">
    <source>
        <dbReference type="SAM" id="MobiDB-lite"/>
    </source>
</evidence>
<feature type="transmembrane region" description="Helical" evidence="2">
    <location>
        <begin position="70"/>
        <end position="91"/>
    </location>
</feature>
<comment type="caution">
    <text evidence="3">The sequence shown here is derived from an EMBL/GenBank/DDBJ whole genome shotgun (WGS) entry which is preliminary data.</text>
</comment>
<sequence length="319" mass="33992">MANRHDRARIQKGALTAEQAEKLFATVDETGHTNEETAKKQRKRRKELGHGVDVDPLSDADPSGSNVEKVITKTAVGFVIVFLAIVVVSQVSCGLVRRANTADLAENADLTSVASALHGGVEWGNGFTQFPDTFSVQEADENTHRIEVTVVDTTSQNALEAFSGAQIQATAFAVNSLLNPNINTVTYHVNVHVDENGKYQQSALFGLLQPKGEVKTIMTFVWTKTTNENGVVRFNCTITGLDQNMQDQLRDNITSSFTPTSVISNVLGTSENEKDSKSKSKADSATSSTEAAAATSDESATSSDGGSSATVESTSSSAQ</sequence>
<feature type="compositionally biased region" description="Basic and acidic residues" evidence="1">
    <location>
        <begin position="271"/>
        <end position="282"/>
    </location>
</feature>